<reference evidence="1 2" key="1">
    <citation type="submission" date="2014-03" db="EMBL/GenBank/DDBJ databases">
        <title>Selection and divergence in the genomes of co-occurring obligate luminous symbionts with specific hosts.</title>
        <authorList>
            <person name="Hendry T.A."/>
            <person name="de Wet J.R."/>
            <person name="Dunlap P.V."/>
        </authorList>
    </citation>
    <scope>NUCLEOTIDE SEQUENCE [LARGE SCALE GENOMIC DNA]</scope>
    <source>
        <strain evidence="1 2">Ppalp.1</strain>
    </source>
</reference>
<dbReference type="SUPFAM" id="SSF140319">
    <property type="entry name" value="IscX-like"/>
    <property type="match status" value="1"/>
</dbReference>
<protein>
    <submittedName>
        <fullName evidence="1">Protein iscX</fullName>
    </submittedName>
</protein>
<sequence length="67" mass="7902">MNWKDSRDIAIELHNLFPDVDPKTVRLTDLYQWVLDLNDFDGKPDHSSEKILEAILLCWMKLEKSNS</sequence>
<dbReference type="InterPro" id="IPR007479">
    <property type="entry name" value="ISC_FeS_clus_asmbl_IscsX"/>
</dbReference>
<dbReference type="InterPro" id="IPR036762">
    <property type="entry name" value="IscX-like_sf"/>
</dbReference>
<dbReference type="GO" id="GO:0016226">
    <property type="term" value="P:iron-sulfur cluster assembly"/>
    <property type="evidence" value="ECO:0007669"/>
    <property type="project" value="UniProtKB-UniRule"/>
</dbReference>
<name>A0A084CPG2_9GAMM</name>
<dbReference type="Gene3D" id="1.10.10.600">
    <property type="entry name" value="IscX-like"/>
    <property type="match status" value="1"/>
</dbReference>
<gene>
    <name evidence="1" type="primary">iscX</name>
    <name evidence="1" type="ORF">CF67_01011</name>
</gene>
<dbReference type="Proteomes" id="UP000053784">
    <property type="component" value="Unassembled WGS sequence"/>
</dbReference>
<dbReference type="eggNOG" id="COG2975">
    <property type="taxonomic scope" value="Bacteria"/>
</dbReference>
<dbReference type="GO" id="GO:0005829">
    <property type="term" value="C:cytosol"/>
    <property type="evidence" value="ECO:0007669"/>
    <property type="project" value="TreeGrafter"/>
</dbReference>
<dbReference type="GO" id="GO:0008198">
    <property type="term" value="F:ferrous iron binding"/>
    <property type="evidence" value="ECO:0007669"/>
    <property type="project" value="TreeGrafter"/>
</dbReference>
<dbReference type="OrthoDB" id="9800346at2"/>
<dbReference type="PIRSF" id="PIRSF039003">
    <property type="entry name" value="IscX"/>
    <property type="match status" value="1"/>
</dbReference>
<comment type="caution">
    <text evidence="1">The sequence shown here is derived from an EMBL/GenBank/DDBJ whole genome shotgun (WGS) entry which is preliminary data.</text>
</comment>
<dbReference type="PANTHER" id="PTHR37532:SF1">
    <property type="entry name" value="PROTEIN ISCX"/>
    <property type="match status" value="1"/>
</dbReference>
<proteinExistence type="predicted"/>
<dbReference type="PANTHER" id="PTHR37532">
    <property type="entry name" value="PROTEIN ISCX"/>
    <property type="match status" value="1"/>
</dbReference>
<dbReference type="NCBIfam" id="TIGR03412">
    <property type="entry name" value="iscX_yfhJ"/>
    <property type="match status" value="1"/>
</dbReference>
<dbReference type="Pfam" id="PF04384">
    <property type="entry name" value="Fe-S_assembly"/>
    <property type="match status" value="1"/>
</dbReference>
<dbReference type="EMBL" id="JGVK01000001">
    <property type="protein sequence ID" value="KEY91691.1"/>
    <property type="molecule type" value="Genomic_DNA"/>
</dbReference>
<accession>A0A084CPG2</accession>
<evidence type="ECO:0000313" key="2">
    <source>
        <dbReference type="Proteomes" id="UP000053784"/>
    </source>
</evidence>
<organism evidence="1 2">
    <name type="scientific">Candidatus Photodesmus blepharonis</name>
    <dbReference type="NCBI Taxonomy" id="1179155"/>
    <lineage>
        <taxon>Bacteria</taxon>
        <taxon>Pseudomonadati</taxon>
        <taxon>Pseudomonadota</taxon>
        <taxon>Gammaproteobacteria</taxon>
        <taxon>Vibrionales</taxon>
        <taxon>Vibrionaceae</taxon>
        <taxon>Candidatus Photodesmus</taxon>
    </lineage>
</organism>
<evidence type="ECO:0000313" key="1">
    <source>
        <dbReference type="EMBL" id="KEY91691.1"/>
    </source>
</evidence>
<dbReference type="RefSeq" id="WP_034412852.1">
    <property type="nucleotide sequence ID" value="NZ_JGVK01000001.1"/>
</dbReference>
<keyword evidence="2" id="KW-1185">Reference proteome</keyword>
<dbReference type="AlphaFoldDB" id="A0A084CPG2"/>
<dbReference type="STRING" id="1179155.CF67_01011"/>